<feature type="domain" description="RNA polymerase sigma-70 region 2" evidence="7">
    <location>
        <begin position="33"/>
        <end position="91"/>
    </location>
</feature>
<evidence type="ECO:0000256" key="5">
    <source>
        <dbReference type="ARBA" id="ARBA00023163"/>
    </source>
</evidence>
<accession>A0ABX5M4R2</accession>
<evidence type="ECO:0000256" key="6">
    <source>
        <dbReference type="RuleBase" id="RU000716"/>
    </source>
</evidence>
<keyword evidence="2 6" id="KW-0805">Transcription regulation</keyword>
<protein>
    <recommendedName>
        <fullName evidence="6">RNA polymerase sigma factor</fullName>
    </recommendedName>
</protein>
<dbReference type="PROSITE" id="PS01063">
    <property type="entry name" value="SIGMA70_ECF"/>
    <property type="match status" value="1"/>
</dbReference>
<evidence type="ECO:0000313" key="9">
    <source>
        <dbReference type="EMBL" id="PXF32616.1"/>
    </source>
</evidence>
<dbReference type="InterPro" id="IPR013324">
    <property type="entry name" value="RNA_pol_sigma_r3/r4-like"/>
</dbReference>
<evidence type="ECO:0000256" key="2">
    <source>
        <dbReference type="ARBA" id="ARBA00023015"/>
    </source>
</evidence>
<dbReference type="InterPro" id="IPR039425">
    <property type="entry name" value="RNA_pol_sigma-70-like"/>
</dbReference>
<organism evidence="9 10">
    <name type="scientific">Pokkaliibacter plantistimulans</name>
    <dbReference type="NCBI Taxonomy" id="1635171"/>
    <lineage>
        <taxon>Bacteria</taxon>
        <taxon>Pseudomonadati</taxon>
        <taxon>Pseudomonadota</taxon>
        <taxon>Gammaproteobacteria</taxon>
        <taxon>Oceanospirillales</taxon>
        <taxon>Balneatrichaceae</taxon>
        <taxon>Pokkaliibacter</taxon>
    </lineage>
</organism>
<dbReference type="CDD" id="cd06171">
    <property type="entry name" value="Sigma70_r4"/>
    <property type="match status" value="1"/>
</dbReference>
<evidence type="ECO:0000313" key="10">
    <source>
        <dbReference type="Proteomes" id="UP000248090"/>
    </source>
</evidence>
<keyword evidence="3 6" id="KW-0731">Sigma factor</keyword>
<dbReference type="PANTHER" id="PTHR43133:SF51">
    <property type="entry name" value="RNA POLYMERASE SIGMA FACTOR"/>
    <property type="match status" value="1"/>
</dbReference>
<comment type="similarity">
    <text evidence="1 6">Belongs to the sigma-70 factor family. ECF subfamily.</text>
</comment>
<dbReference type="InterPro" id="IPR013249">
    <property type="entry name" value="RNA_pol_sigma70_r4_t2"/>
</dbReference>
<dbReference type="Pfam" id="PF04542">
    <property type="entry name" value="Sigma70_r2"/>
    <property type="match status" value="1"/>
</dbReference>
<dbReference type="SUPFAM" id="SSF88946">
    <property type="entry name" value="Sigma2 domain of RNA polymerase sigma factors"/>
    <property type="match status" value="1"/>
</dbReference>
<evidence type="ECO:0000259" key="7">
    <source>
        <dbReference type="Pfam" id="PF04542"/>
    </source>
</evidence>
<dbReference type="InterPro" id="IPR014284">
    <property type="entry name" value="RNA_pol_sigma-70_dom"/>
</dbReference>
<dbReference type="InterPro" id="IPR007627">
    <property type="entry name" value="RNA_pol_sigma70_r2"/>
</dbReference>
<name>A0ABX5M4R2_9GAMM</name>
<dbReference type="EMBL" id="LAPT01000013">
    <property type="protein sequence ID" value="PXF32616.1"/>
    <property type="molecule type" value="Genomic_DNA"/>
</dbReference>
<evidence type="ECO:0000259" key="8">
    <source>
        <dbReference type="Pfam" id="PF08281"/>
    </source>
</evidence>
<sequence length="185" mass="21316">MQSISVMPVSTASTSDSTAVINIEALCRTQNERLKRFIQKRIWNREDAEDVLQLTYLEAMRCKDRFNGGSKPETWLFGIAVNLTRNYFKRHYGQPQLDEMTDALLSELQSEIEDDPGMLVEHERMLDRAVAAMDDLPDDIQSMFQLIVDAEYSYQDTADHVGVPIGTIRSRLSRARQSLKRHMEM</sequence>
<dbReference type="PANTHER" id="PTHR43133">
    <property type="entry name" value="RNA POLYMERASE ECF-TYPE SIGMA FACTO"/>
    <property type="match status" value="1"/>
</dbReference>
<reference evidence="9 10" key="1">
    <citation type="submission" date="2015-03" db="EMBL/GenBank/DDBJ databases">
        <authorList>
            <person name="Krishnan R."/>
            <person name="Midha S."/>
            <person name="Patil P.B."/>
            <person name="Rameshkumar N."/>
        </authorList>
    </citation>
    <scope>NUCLEOTIDE SEQUENCE [LARGE SCALE GENOMIC DNA]</scope>
    <source>
        <strain evidence="9 10">L1E11</strain>
    </source>
</reference>
<dbReference type="Proteomes" id="UP000248090">
    <property type="component" value="Unassembled WGS sequence"/>
</dbReference>
<dbReference type="RefSeq" id="WP_243409983.1">
    <property type="nucleotide sequence ID" value="NZ_CP177354.1"/>
</dbReference>
<proteinExistence type="inferred from homology"/>
<evidence type="ECO:0000256" key="4">
    <source>
        <dbReference type="ARBA" id="ARBA00023125"/>
    </source>
</evidence>
<keyword evidence="4 6" id="KW-0238">DNA-binding</keyword>
<dbReference type="Gene3D" id="1.10.1740.10">
    <property type="match status" value="1"/>
</dbReference>
<feature type="domain" description="RNA polymerase sigma factor 70 region 4 type 2" evidence="8">
    <location>
        <begin position="130"/>
        <end position="179"/>
    </location>
</feature>
<evidence type="ECO:0000256" key="3">
    <source>
        <dbReference type="ARBA" id="ARBA00023082"/>
    </source>
</evidence>
<dbReference type="Gene3D" id="1.10.10.10">
    <property type="entry name" value="Winged helix-like DNA-binding domain superfamily/Winged helix DNA-binding domain"/>
    <property type="match status" value="1"/>
</dbReference>
<keyword evidence="5 6" id="KW-0804">Transcription</keyword>
<evidence type="ECO:0000256" key="1">
    <source>
        <dbReference type="ARBA" id="ARBA00010641"/>
    </source>
</evidence>
<gene>
    <name evidence="9" type="ORF">WH50_03500</name>
</gene>
<dbReference type="InterPro" id="IPR013325">
    <property type="entry name" value="RNA_pol_sigma_r2"/>
</dbReference>
<comment type="caution">
    <text evidence="9">The sequence shown here is derived from an EMBL/GenBank/DDBJ whole genome shotgun (WGS) entry which is preliminary data.</text>
</comment>
<dbReference type="InterPro" id="IPR036388">
    <property type="entry name" value="WH-like_DNA-bd_sf"/>
</dbReference>
<keyword evidence="10" id="KW-1185">Reference proteome</keyword>
<dbReference type="SUPFAM" id="SSF88659">
    <property type="entry name" value="Sigma3 and sigma4 domains of RNA polymerase sigma factors"/>
    <property type="match status" value="1"/>
</dbReference>
<dbReference type="NCBIfam" id="TIGR02937">
    <property type="entry name" value="sigma70-ECF"/>
    <property type="match status" value="1"/>
</dbReference>
<dbReference type="InterPro" id="IPR000838">
    <property type="entry name" value="RNA_pol_sigma70_ECF_CS"/>
</dbReference>
<dbReference type="Pfam" id="PF08281">
    <property type="entry name" value="Sigma70_r4_2"/>
    <property type="match status" value="1"/>
</dbReference>